<comment type="caution">
    <text evidence="1">The sequence shown here is derived from an EMBL/GenBank/DDBJ whole genome shotgun (WGS) entry which is preliminary data.</text>
</comment>
<keyword evidence="2" id="KW-1185">Reference proteome</keyword>
<accession>A0A9Q1AEX4</accession>
<dbReference type="AlphaFoldDB" id="A0A9Q1AEX4"/>
<sequence>MNSIVKCLCLYDFPAKLLTQLLSPFDCQIGFIDDLQNSCVIIQMLK</sequence>
<reference evidence="1" key="2">
    <citation type="journal article" date="2023" name="Int. J. Mol. Sci.">
        <title>De Novo Assembly and Annotation of 11 Diverse Shrub Willow (Salix) Genomes Reveals Novel Gene Organization in Sex-Linked Regions.</title>
        <authorList>
            <person name="Hyden B."/>
            <person name="Feng K."/>
            <person name="Yates T.B."/>
            <person name="Jawdy S."/>
            <person name="Cereghino C."/>
            <person name="Smart L.B."/>
            <person name="Muchero W."/>
        </authorList>
    </citation>
    <scope>NUCLEOTIDE SEQUENCE</scope>
    <source>
        <tissue evidence="1">Shoot tip</tissue>
    </source>
</reference>
<evidence type="ECO:0000313" key="2">
    <source>
        <dbReference type="Proteomes" id="UP001151752"/>
    </source>
</evidence>
<protein>
    <submittedName>
        <fullName evidence="1">Uncharacterized protein</fullName>
    </submittedName>
</protein>
<gene>
    <name evidence="1" type="ORF">OIU74_022342</name>
</gene>
<evidence type="ECO:0000313" key="1">
    <source>
        <dbReference type="EMBL" id="KAJ6768659.1"/>
    </source>
</evidence>
<organism evidence="1 2">
    <name type="scientific">Salix koriyanagi</name>
    <dbReference type="NCBI Taxonomy" id="2511006"/>
    <lineage>
        <taxon>Eukaryota</taxon>
        <taxon>Viridiplantae</taxon>
        <taxon>Streptophyta</taxon>
        <taxon>Embryophyta</taxon>
        <taxon>Tracheophyta</taxon>
        <taxon>Spermatophyta</taxon>
        <taxon>Magnoliopsida</taxon>
        <taxon>eudicotyledons</taxon>
        <taxon>Gunneridae</taxon>
        <taxon>Pentapetalae</taxon>
        <taxon>rosids</taxon>
        <taxon>fabids</taxon>
        <taxon>Malpighiales</taxon>
        <taxon>Salicaceae</taxon>
        <taxon>Saliceae</taxon>
        <taxon>Salix</taxon>
    </lineage>
</organism>
<reference evidence="1" key="1">
    <citation type="submission" date="2022-11" db="EMBL/GenBank/DDBJ databases">
        <authorList>
            <person name="Hyden B.L."/>
            <person name="Feng K."/>
            <person name="Yates T."/>
            <person name="Jawdy S."/>
            <person name="Smart L.B."/>
            <person name="Muchero W."/>
        </authorList>
    </citation>
    <scope>NUCLEOTIDE SEQUENCE</scope>
    <source>
        <tissue evidence="1">Shoot tip</tissue>
    </source>
</reference>
<dbReference type="Proteomes" id="UP001151752">
    <property type="component" value="Chromosome 8"/>
</dbReference>
<dbReference type="EMBL" id="JAPFFM010000003">
    <property type="protein sequence ID" value="KAJ6768659.1"/>
    <property type="molecule type" value="Genomic_DNA"/>
</dbReference>
<name>A0A9Q1AEX4_9ROSI</name>
<proteinExistence type="predicted"/>